<keyword evidence="3" id="KW-1185">Reference proteome</keyword>
<reference evidence="2 3" key="1">
    <citation type="submission" date="2016-03" db="EMBL/GenBank/DDBJ databases">
        <title>Draft genome sequence of Paenibacillus antarcticus CECT 5836.</title>
        <authorList>
            <person name="Shin S.-K."/>
            <person name="Yi H."/>
        </authorList>
    </citation>
    <scope>NUCLEOTIDE SEQUENCE [LARGE SCALE GENOMIC DNA]</scope>
    <source>
        <strain evidence="2 3">CECT 5836</strain>
    </source>
</reference>
<feature type="transmembrane region" description="Helical" evidence="1">
    <location>
        <begin position="31"/>
        <end position="50"/>
    </location>
</feature>
<dbReference type="RefSeq" id="WP_068645978.1">
    <property type="nucleotide sequence ID" value="NZ_CP043611.1"/>
</dbReference>
<proteinExistence type="predicted"/>
<dbReference type="EMBL" id="LVJI01000001">
    <property type="protein sequence ID" value="OAB48345.1"/>
    <property type="molecule type" value="Genomic_DNA"/>
</dbReference>
<evidence type="ECO:0008006" key="4">
    <source>
        <dbReference type="Google" id="ProtNLM"/>
    </source>
</evidence>
<dbReference type="AlphaFoldDB" id="A0A162MG81"/>
<keyword evidence="1" id="KW-0812">Transmembrane</keyword>
<evidence type="ECO:0000313" key="2">
    <source>
        <dbReference type="EMBL" id="OAB48345.1"/>
    </source>
</evidence>
<name>A0A162MG81_9BACL</name>
<feature type="transmembrane region" description="Helical" evidence="1">
    <location>
        <begin position="6"/>
        <end position="24"/>
    </location>
</feature>
<evidence type="ECO:0000256" key="1">
    <source>
        <dbReference type="SAM" id="Phobius"/>
    </source>
</evidence>
<protein>
    <recommendedName>
        <fullName evidence="4">Holin</fullName>
    </recommendedName>
</protein>
<dbReference type="OrthoDB" id="2440830at2"/>
<comment type="caution">
    <text evidence="2">The sequence shown here is derived from an EMBL/GenBank/DDBJ whole genome shotgun (WGS) entry which is preliminary data.</text>
</comment>
<gene>
    <name evidence="2" type="ORF">PBAT_01530</name>
</gene>
<keyword evidence="1" id="KW-1133">Transmembrane helix</keyword>
<sequence>MLSITGILVIVTVVIAFEFPPLWRKKLKKEIWAFSLLLLIGSVLGIVQALEVKIPNPLDWVIAVYKPFSEMVDIWLK</sequence>
<keyword evidence="1" id="KW-0472">Membrane</keyword>
<accession>A0A162MG81</accession>
<evidence type="ECO:0000313" key="3">
    <source>
        <dbReference type="Proteomes" id="UP000077355"/>
    </source>
</evidence>
<dbReference type="Proteomes" id="UP000077355">
    <property type="component" value="Unassembled WGS sequence"/>
</dbReference>
<organism evidence="2 3">
    <name type="scientific">Paenibacillus antarcticus</name>
    <dbReference type="NCBI Taxonomy" id="253703"/>
    <lineage>
        <taxon>Bacteria</taxon>
        <taxon>Bacillati</taxon>
        <taxon>Bacillota</taxon>
        <taxon>Bacilli</taxon>
        <taxon>Bacillales</taxon>
        <taxon>Paenibacillaceae</taxon>
        <taxon>Paenibacillus</taxon>
    </lineage>
</organism>